<proteinExistence type="predicted"/>
<dbReference type="AlphaFoldDB" id="A0A412G686"/>
<protein>
    <submittedName>
        <fullName evidence="2">N-acetyltransferase</fullName>
    </submittedName>
</protein>
<dbReference type="InterPro" id="IPR016181">
    <property type="entry name" value="Acyl_CoA_acyltransferase"/>
</dbReference>
<accession>A0A412G686</accession>
<sequence length="152" mass="17700">MEILKIREHRELAERAAKWFHAKWSIPVEAYQESIAACLRGDKVIPQWYVALEQDEIIGGLGVIENDFHDRPDLTPNVCAVYVEKAWRCQGIAGALLRTVCEDMRQFEIKTLYLLTDHTNFYERYGWEFLCLVQGDGETEPARMYERSTNSI</sequence>
<dbReference type="Gene3D" id="3.40.630.30">
    <property type="match status" value="1"/>
</dbReference>
<evidence type="ECO:0000259" key="1">
    <source>
        <dbReference type="PROSITE" id="PS51186"/>
    </source>
</evidence>
<keyword evidence="3" id="KW-1185">Reference proteome</keyword>
<dbReference type="Proteomes" id="UP000284178">
    <property type="component" value="Unassembled WGS sequence"/>
</dbReference>
<evidence type="ECO:0000313" key="2">
    <source>
        <dbReference type="EMBL" id="RGR76804.1"/>
    </source>
</evidence>
<gene>
    <name evidence="2" type="ORF">DWY25_00495</name>
</gene>
<dbReference type="PROSITE" id="PS51186">
    <property type="entry name" value="GNAT"/>
    <property type="match status" value="1"/>
</dbReference>
<dbReference type="SUPFAM" id="SSF55729">
    <property type="entry name" value="Acyl-CoA N-acyltransferases (Nat)"/>
    <property type="match status" value="1"/>
</dbReference>
<dbReference type="CDD" id="cd04301">
    <property type="entry name" value="NAT_SF"/>
    <property type="match status" value="1"/>
</dbReference>
<feature type="domain" description="N-acetyltransferase" evidence="1">
    <location>
        <begin position="1"/>
        <end position="152"/>
    </location>
</feature>
<dbReference type="GO" id="GO:0016747">
    <property type="term" value="F:acyltransferase activity, transferring groups other than amino-acyl groups"/>
    <property type="evidence" value="ECO:0007669"/>
    <property type="project" value="InterPro"/>
</dbReference>
<evidence type="ECO:0000313" key="3">
    <source>
        <dbReference type="Proteomes" id="UP000284178"/>
    </source>
</evidence>
<dbReference type="Pfam" id="PF13508">
    <property type="entry name" value="Acetyltransf_7"/>
    <property type="match status" value="1"/>
</dbReference>
<comment type="caution">
    <text evidence="2">The sequence shown here is derived from an EMBL/GenBank/DDBJ whole genome shotgun (WGS) entry which is preliminary data.</text>
</comment>
<dbReference type="EMBL" id="QRUP01000001">
    <property type="protein sequence ID" value="RGR76804.1"/>
    <property type="molecule type" value="Genomic_DNA"/>
</dbReference>
<keyword evidence="2" id="KW-0808">Transferase</keyword>
<organism evidence="2 3">
    <name type="scientific">Holdemania filiformis</name>
    <dbReference type="NCBI Taxonomy" id="61171"/>
    <lineage>
        <taxon>Bacteria</taxon>
        <taxon>Bacillati</taxon>
        <taxon>Bacillota</taxon>
        <taxon>Erysipelotrichia</taxon>
        <taxon>Erysipelotrichales</taxon>
        <taxon>Erysipelotrichaceae</taxon>
        <taxon>Holdemania</taxon>
    </lineage>
</organism>
<dbReference type="GeneID" id="83013888"/>
<dbReference type="InterPro" id="IPR000182">
    <property type="entry name" value="GNAT_dom"/>
</dbReference>
<name>A0A412G686_9FIRM</name>
<reference evidence="2 3" key="1">
    <citation type="submission" date="2018-08" db="EMBL/GenBank/DDBJ databases">
        <title>A genome reference for cultivated species of the human gut microbiota.</title>
        <authorList>
            <person name="Zou Y."/>
            <person name="Xue W."/>
            <person name="Luo G."/>
        </authorList>
    </citation>
    <scope>NUCLEOTIDE SEQUENCE [LARGE SCALE GENOMIC DNA]</scope>
    <source>
        <strain evidence="2 3">AF24-29</strain>
    </source>
</reference>
<dbReference type="RefSeq" id="WP_117892324.1">
    <property type="nucleotide sequence ID" value="NZ_CABJCV010000001.1"/>
</dbReference>